<dbReference type="GO" id="GO:0000977">
    <property type="term" value="F:RNA polymerase II transcription regulatory region sequence-specific DNA binding"/>
    <property type="evidence" value="ECO:0007669"/>
    <property type="project" value="TreeGrafter"/>
</dbReference>
<dbReference type="GO" id="GO:0090575">
    <property type="term" value="C:RNA polymerase II transcription regulator complex"/>
    <property type="evidence" value="ECO:0007669"/>
    <property type="project" value="TreeGrafter"/>
</dbReference>
<dbReference type="InterPro" id="IPR015660">
    <property type="entry name" value="MASH1/Ascl1a-like"/>
</dbReference>
<evidence type="ECO:0008006" key="3">
    <source>
        <dbReference type="Google" id="ProtNLM"/>
    </source>
</evidence>
<reference evidence="2" key="1">
    <citation type="submission" date="2019-08" db="EMBL/GenBank/DDBJ databases">
        <title>Reference gene set and small RNA set construction with multiple tissues from Davidia involucrata Baill.</title>
        <authorList>
            <person name="Yang H."/>
            <person name="Zhou C."/>
            <person name="Li G."/>
            <person name="Wang J."/>
            <person name="Gao P."/>
            <person name="Wang M."/>
            <person name="Wang R."/>
            <person name="Zhao Y."/>
        </authorList>
    </citation>
    <scope>NUCLEOTIDE SEQUENCE</scope>
    <source>
        <tissue evidence="2">Mixed with DoveR01_LX</tissue>
    </source>
</reference>
<protein>
    <recommendedName>
        <fullName evidence="3">BHLH domain-containing protein</fullName>
    </recommendedName>
</protein>
<gene>
    <name evidence="2" type="ORF">Din_013850</name>
</gene>
<keyword evidence="1" id="KW-0175">Coiled coil</keyword>
<dbReference type="PANTHER" id="PTHR13935">
    <property type="entry name" value="ACHAETE-SCUTE TRANSCRIPTION FACTOR-RELATED"/>
    <property type="match status" value="1"/>
</dbReference>
<sequence>MKGLCFKLTSLIPPHHFNPSKDVLSQQDQLNQAATYINQLRERIEELKGRKEAAMNNNNNNNNNNNITDTMTIGVSLPLVELRDLGSSVEVLLISGLKKNFMLYEVISILEEEGAEVVSASFSTVGDKVFHTLHAKVKVSRVGVDTTSIYQRLQELVYFDYEISFNQM</sequence>
<dbReference type="PANTHER" id="PTHR13935:SF46">
    <property type="entry name" value="TRANSCRIPTION FACTOR BHLH167-RELATED"/>
    <property type="match status" value="1"/>
</dbReference>
<organism evidence="2">
    <name type="scientific">Davidia involucrata</name>
    <name type="common">Dove tree</name>
    <dbReference type="NCBI Taxonomy" id="16924"/>
    <lineage>
        <taxon>Eukaryota</taxon>
        <taxon>Viridiplantae</taxon>
        <taxon>Streptophyta</taxon>
        <taxon>Embryophyta</taxon>
        <taxon>Tracheophyta</taxon>
        <taxon>Spermatophyta</taxon>
        <taxon>Magnoliopsida</taxon>
        <taxon>eudicotyledons</taxon>
        <taxon>Gunneridae</taxon>
        <taxon>Pentapetalae</taxon>
        <taxon>asterids</taxon>
        <taxon>Cornales</taxon>
        <taxon>Nyssaceae</taxon>
        <taxon>Davidia</taxon>
    </lineage>
</organism>
<accession>A0A5B6ZJP9</accession>
<feature type="coiled-coil region" evidence="1">
    <location>
        <begin position="30"/>
        <end position="64"/>
    </location>
</feature>
<proteinExistence type="predicted"/>
<dbReference type="EMBL" id="GHES01013850">
    <property type="protein sequence ID" value="MPA44409.1"/>
    <property type="molecule type" value="Transcribed_RNA"/>
</dbReference>
<evidence type="ECO:0000256" key="1">
    <source>
        <dbReference type="SAM" id="Coils"/>
    </source>
</evidence>
<dbReference type="AlphaFoldDB" id="A0A5B6ZJP9"/>
<evidence type="ECO:0000313" key="2">
    <source>
        <dbReference type="EMBL" id="MPA44409.1"/>
    </source>
</evidence>
<name>A0A5B6ZJP9_DAVIN</name>
<dbReference type="GO" id="GO:0000981">
    <property type="term" value="F:DNA-binding transcription factor activity, RNA polymerase II-specific"/>
    <property type="evidence" value="ECO:0007669"/>
    <property type="project" value="TreeGrafter"/>
</dbReference>